<keyword evidence="2" id="KW-1185">Reference proteome</keyword>
<dbReference type="AlphaFoldDB" id="A0A8S4S769"/>
<dbReference type="EMBL" id="CAKXAJ010025963">
    <property type="protein sequence ID" value="CAH2247519.1"/>
    <property type="molecule type" value="Genomic_DNA"/>
</dbReference>
<reference evidence="1" key="1">
    <citation type="submission" date="2022-03" db="EMBL/GenBank/DDBJ databases">
        <authorList>
            <person name="Lindestad O."/>
        </authorList>
    </citation>
    <scope>NUCLEOTIDE SEQUENCE</scope>
</reference>
<evidence type="ECO:0000313" key="1">
    <source>
        <dbReference type="EMBL" id="CAH2247519.1"/>
    </source>
</evidence>
<name>A0A8S4S769_9NEOP</name>
<dbReference type="Proteomes" id="UP000838756">
    <property type="component" value="Unassembled WGS sequence"/>
</dbReference>
<comment type="caution">
    <text evidence="1">The sequence shown here is derived from an EMBL/GenBank/DDBJ whole genome shotgun (WGS) entry which is preliminary data.</text>
</comment>
<gene>
    <name evidence="1" type="primary">jg735</name>
    <name evidence="1" type="ORF">PAEG_LOCUS21585</name>
</gene>
<sequence>MSYFHLGGGRPTLRLLVWGCQSSTLEPQRTSFQSFTGNSQHALFEDFGRALCVARSIRRESLPEILNTPCPAVTITAARARNSGAAGN</sequence>
<protein>
    <submittedName>
        <fullName evidence="1">Jg735 protein</fullName>
    </submittedName>
</protein>
<organism evidence="1 2">
    <name type="scientific">Pararge aegeria aegeria</name>
    <dbReference type="NCBI Taxonomy" id="348720"/>
    <lineage>
        <taxon>Eukaryota</taxon>
        <taxon>Metazoa</taxon>
        <taxon>Ecdysozoa</taxon>
        <taxon>Arthropoda</taxon>
        <taxon>Hexapoda</taxon>
        <taxon>Insecta</taxon>
        <taxon>Pterygota</taxon>
        <taxon>Neoptera</taxon>
        <taxon>Endopterygota</taxon>
        <taxon>Lepidoptera</taxon>
        <taxon>Glossata</taxon>
        <taxon>Ditrysia</taxon>
        <taxon>Papilionoidea</taxon>
        <taxon>Nymphalidae</taxon>
        <taxon>Satyrinae</taxon>
        <taxon>Satyrini</taxon>
        <taxon>Parargina</taxon>
        <taxon>Pararge</taxon>
    </lineage>
</organism>
<proteinExistence type="predicted"/>
<accession>A0A8S4S769</accession>
<evidence type="ECO:0000313" key="2">
    <source>
        <dbReference type="Proteomes" id="UP000838756"/>
    </source>
</evidence>